<comment type="caution">
    <text evidence="2">The sequence shown here is derived from an EMBL/GenBank/DDBJ whole genome shotgun (WGS) entry which is preliminary data.</text>
</comment>
<feature type="compositionally biased region" description="Polar residues" evidence="1">
    <location>
        <begin position="1"/>
        <end position="20"/>
    </location>
</feature>
<proteinExistence type="predicted"/>
<feature type="region of interest" description="Disordered" evidence="1">
    <location>
        <begin position="108"/>
        <end position="143"/>
    </location>
</feature>
<accession>A0A9P6NGH9</accession>
<sequence length="270" mass="30408">MLTIDFDSNLTNPVPQNQSAPFKDINSFRSNSPLKTSITTKSTDEDTPLDELFEAYFPSPLPVALAPVHQRRKIQPSFQPKPLLLVSPINIEDDDNLPLSLLRSARSIQQPAPTQTKFNHSPSSHQSRSSISSASSSSTSSSSALQTTPPYYVISHQPTSVISIPTLAQISDHTPQSYKSDIDFIHQPNIHLTKNSELQQQQQQLNYIKYPFHQHLHQQSSIQNVIGHLSYELNLEQVNELDSTYRAMKDQLIKKAKEMISSNHYHPKST</sequence>
<dbReference type="Proteomes" id="UP000886653">
    <property type="component" value="Unassembled WGS sequence"/>
</dbReference>
<dbReference type="AlphaFoldDB" id="A0A9P6NGH9"/>
<feature type="compositionally biased region" description="Low complexity" evidence="1">
    <location>
        <begin position="121"/>
        <end position="143"/>
    </location>
</feature>
<dbReference type="EMBL" id="MU167273">
    <property type="protein sequence ID" value="KAG0145604.1"/>
    <property type="molecule type" value="Genomic_DNA"/>
</dbReference>
<organism evidence="2 3">
    <name type="scientific">Cronartium quercuum f. sp. fusiforme G11</name>
    <dbReference type="NCBI Taxonomy" id="708437"/>
    <lineage>
        <taxon>Eukaryota</taxon>
        <taxon>Fungi</taxon>
        <taxon>Dikarya</taxon>
        <taxon>Basidiomycota</taxon>
        <taxon>Pucciniomycotina</taxon>
        <taxon>Pucciniomycetes</taxon>
        <taxon>Pucciniales</taxon>
        <taxon>Coleosporiaceae</taxon>
        <taxon>Cronartium</taxon>
    </lineage>
</organism>
<evidence type="ECO:0000313" key="3">
    <source>
        <dbReference type="Proteomes" id="UP000886653"/>
    </source>
</evidence>
<feature type="region of interest" description="Disordered" evidence="1">
    <location>
        <begin position="1"/>
        <end position="45"/>
    </location>
</feature>
<evidence type="ECO:0000313" key="2">
    <source>
        <dbReference type="EMBL" id="KAG0145604.1"/>
    </source>
</evidence>
<protein>
    <submittedName>
        <fullName evidence="2">Uncharacterized protein</fullName>
    </submittedName>
</protein>
<feature type="compositionally biased region" description="Polar residues" evidence="1">
    <location>
        <begin position="27"/>
        <end position="41"/>
    </location>
</feature>
<evidence type="ECO:0000256" key="1">
    <source>
        <dbReference type="SAM" id="MobiDB-lite"/>
    </source>
</evidence>
<reference evidence="2" key="1">
    <citation type="submission" date="2013-11" db="EMBL/GenBank/DDBJ databases">
        <title>Genome sequence of the fusiform rust pathogen reveals effectors for host alternation and coevolution with pine.</title>
        <authorList>
            <consortium name="DOE Joint Genome Institute"/>
            <person name="Smith K."/>
            <person name="Pendleton A."/>
            <person name="Kubisiak T."/>
            <person name="Anderson C."/>
            <person name="Salamov A."/>
            <person name="Aerts A."/>
            <person name="Riley R."/>
            <person name="Clum A."/>
            <person name="Lindquist E."/>
            <person name="Ence D."/>
            <person name="Campbell M."/>
            <person name="Kronenberg Z."/>
            <person name="Feau N."/>
            <person name="Dhillon B."/>
            <person name="Hamelin R."/>
            <person name="Burleigh J."/>
            <person name="Smith J."/>
            <person name="Yandell M."/>
            <person name="Nelson C."/>
            <person name="Grigoriev I."/>
            <person name="Davis J."/>
        </authorList>
    </citation>
    <scope>NUCLEOTIDE SEQUENCE</scope>
    <source>
        <strain evidence="2">G11</strain>
    </source>
</reference>
<name>A0A9P6NGH9_9BASI</name>
<feature type="compositionally biased region" description="Polar residues" evidence="1">
    <location>
        <begin position="108"/>
        <end position="120"/>
    </location>
</feature>
<keyword evidence="3" id="KW-1185">Reference proteome</keyword>
<gene>
    <name evidence="2" type="ORF">CROQUDRAFT_658397</name>
</gene>